<keyword evidence="1" id="KW-0472">Membrane</keyword>
<feature type="transmembrane region" description="Helical" evidence="1">
    <location>
        <begin position="34"/>
        <end position="53"/>
    </location>
</feature>
<keyword evidence="1" id="KW-1133">Transmembrane helix</keyword>
<organism evidence="2 3">
    <name type="scientific">Canavalia gladiata</name>
    <name type="common">Sword bean</name>
    <name type="synonym">Dolichos gladiatus</name>
    <dbReference type="NCBI Taxonomy" id="3824"/>
    <lineage>
        <taxon>Eukaryota</taxon>
        <taxon>Viridiplantae</taxon>
        <taxon>Streptophyta</taxon>
        <taxon>Embryophyta</taxon>
        <taxon>Tracheophyta</taxon>
        <taxon>Spermatophyta</taxon>
        <taxon>Magnoliopsida</taxon>
        <taxon>eudicotyledons</taxon>
        <taxon>Gunneridae</taxon>
        <taxon>Pentapetalae</taxon>
        <taxon>rosids</taxon>
        <taxon>fabids</taxon>
        <taxon>Fabales</taxon>
        <taxon>Fabaceae</taxon>
        <taxon>Papilionoideae</taxon>
        <taxon>50 kb inversion clade</taxon>
        <taxon>NPAAA clade</taxon>
        <taxon>indigoferoid/millettioid clade</taxon>
        <taxon>Phaseoleae</taxon>
        <taxon>Canavalia</taxon>
    </lineage>
</organism>
<dbReference type="AlphaFoldDB" id="A0AAN9PVT9"/>
<keyword evidence="3" id="KW-1185">Reference proteome</keyword>
<dbReference type="Proteomes" id="UP001367508">
    <property type="component" value="Unassembled WGS sequence"/>
</dbReference>
<protein>
    <submittedName>
        <fullName evidence="2">Uncharacterized protein</fullName>
    </submittedName>
</protein>
<accession>A0AAN9PVT9</accession>
<evidence type="ECO:0000313" key="2">
    <source>
        <dbReference type="EMBL" id="KAK7312711.1"/>
    </source>
</evidence>
<evidence type="ECO:0000313" key="3">
    <source>
        <dbReference type="Proteomes" id="UP001367508"/>
    </source>
</evidence>
<gene>
    <name evidence="2" type="ORF">VNO77_36791</name>
</gene>
<reference evidence="2 3" key="1">
    <citation type="submission" date="2024-01" db="EMBL/GenBank/DDBJ databases">
        <title>The genomes of 5 underutilized Papilionoideae crops provide insights into root nodulation and disease resistanc.</title>
        <authorList>
            <person name="Jiang F."/>
        </authorList>
    </citation>
    <scope>NUCLEOTIDE SEQUENCE [LARGE SCALE GENOMIC DNA]</scope>
    <source>
        <strain evidence="2">LVBAO_FW01</strain>
        <tissue evidence="2">Leaves</tissue>
    </source>
</reference>
<dbReference type="EMBL" id="JAYMYQ010000009">
    <property type="protein sequence ID" value="KAK7312711.1"/>
    <property type="molecule type" value="Genomic_DNA"/>
</dbReference>
<comment type="caution">
    <text evidence="2">The sequence shown here is derived from an EMBL/GenBank/DDBJ whole genome shotgun (WGS) entry which is preliminary data.</text>
</comment>
<evidence type="ECO:0000256" key="1">
    <source>
        <dbReference type="SAM" id="Phobius"/>
    </source>
</evidence>
<keyword evidence="1" id="KW-0812">Transmembrane</keyword>
<name>A0AAN9PVT9_CANGL</name>
<sequence>MDLLHFKRRLTMVAASKRTHEIVQIHSLMLEGPLCLLIVPMAIKLLITSYIIWRLLLPFFLPENNAEGIGPMKAQKRKGRTVFH</sequence>
<proteinExistence type="predicted"/>